<sequence>MDHSKIGDYNVRLMHAQIEKDLPPERLPVPGPLLPMLKSLCATSPYDSHYIIVSPFVPSHPGPRNHGELISPYDYMLGMPNIPAILGFANSIITAPADDIPDYTNQDTFSDDAAHTLNGHLFPIGQWTAQDSSLLLQPGLHQTPETNEELDEQLNLYGSKLMIPIINVNTPLVTLKNFTCLSSISWIENLLPNRPPTVYKDARTPKRDKPQHQRNHVTTVVFRPIYIISYSVIICRYLY</sequence>
<accession>A0AAV0WUN0</accession>
<proteinExistence type="predicted"/>
<protein>
    <submittedName>
        <fullName evidence="1">Uncharacterized protein</fullName>
    </submittedName>
</protein>
<dbReference type="EMBL" id="CARXXK010000002">
    <property type="protein sequence ID" value="CAI6359237.1"/>
    <property type="molecule type" value="Genomic_DNA"/>
</dbReference>
<dbReference type="AlphaFoldDB" id="A0AAV0WUN0"/>
<organism evidence="1 2">
    <name type="scientific">Macrosiphum euphorbiae</name>
    <name type="common">potato aphid</name>
    <dbReference type="NCBI Taxonomy" id="13131"/>
    <lineage>
        <taxon>Eukaryota</taxon>
        <taxon>Metazoa</taxon>
        <taxon>Ecdysozoa</taxon>
        <taxon>Arthropoda</taxon>
        <taxon>Hexapoda</taxon>
        <taxon>Insecta</taxon>
        <taxon>Pterygota</taxon>
        <taxon>Neoptera</taxon>
        <taxon>Paraneoptera</taxon>
        <taxon>Hemiptera</taxon>
        <taxon>Sternorrhyncha</taxon>
        <taxon>Aphidomorpha</taxon>
        <taxon>Aphidoidea</taxon>
        <taxon>Aphididae</taxon>
        <taxon>Macrosiphini</taxon>
        <taxon>Macrosiphum</taxon>
    </lineage>
</organism>
<keyword evidence="2" id="KW-1185">Reference proteome</keyword>
<comment type="caution">
    <text evidence="1">The sequence shown here is derived from an EMBL/GenBank/DDBJ whole genome shotgun (WGS) entry which is preliminary data.</text>
</comment>
<gene>
    <name evidence="1" type="ORF">MEUPH1_LOCUS14667</name>
</gene>
<reference evidence="1 2" key="1">
    <citation type="submission" date="2023-01" db="EMBL/GenBank/DDBJ databases">
        <authorList>
            <person name="Whitehead M."/>
        </authorList>
    </citation>
    <scope>NUCLEOTIDE SEQUENCE [LARGE SCALE GENOMIC DNA]</scope>
</reference>
<name>A0AAV0WUN0_9HEMI</name>
<dbReference type="Proteomes" id="UP001160148">
    <property type="component" value="Unassembled WGS sequence"/>
</dbReference>
<evidence type="ECO:0000313" key="1">
    <source>
        <dbReference type="EMBL" id="CAI6359237.1"/>
    </source>
</evidence>
<evidence type="ECO:0000313" key="2">
    <source>
        <dbReference type="Proteomes" id="UP001160148"/>
    </source>
</evidence>